<dbReference type="AlphaFoldDB" id="A0A6G1GWU6"/>
<keyword evidence="6" id="KW-1185">Reference proteome</keyword>
<evidence type="ECO:0000256" key="4">
    <source>
        <dbReference type="RuleBase" id="RU366034"/>
    </source>
</evidence>
<dbReference type="GO" id="GO:0008299">
    <property type="term" value="P:isoprenoid biosynthetic process"/>
    <property type="evidence" value="ECO:0007669"/>
    <property type="project" value="UniProtKB-ARBA"/>
</dbReference>
<gene>
    <name evidence="5" type="ORF">K402DRAFT_109089</name>
</gene>
<dbReference type="GO" id="GO:0046872">
    <property type="term" value="F:metal ion binding"/>
    <property type="evidence" value="ECO:0007669"/>
    <property type="project" value="UniProtKB-KW"/>
</dbReference>
<evidence type="ECO:0000313" key="6">
    <source>
        <dbReference type="Proteomes" id="UP000800041"/>
    </source>
</evidence>
<keyword evidence="4" id="KW-0479">Metal-binding</keyword>
<protein>
    <recommendedName>
        <fullName evidence="4">Terpene synthase</fullName>
        <ecNumber evidence="4">4.2.3.-</ecNumber>
    </recommendedName>
</protein>
<sequence>MYWRMRLGIAATTSLIALNEYGCGFELPNSIMRSQDMQDLWVHTNEVIWIVNDLLSFKKEMKDDTVDSIVPLVFHALELPDAQPAVDYTIQSLKLSAVAVERSTRALLAQYRGTPEENNIQAFIDACKYNCTGNLYWSLLNGRYGICHSDVIGAVEFTL</sequence>
<evidence type="ECO:0000313" key="5">
    <source>
        <dbReference type="EMBL" id="KAF1985431.1"/>
    </source>
</evidence>
<dbReference type="Pfam" id="PF19086">
    <property type="entry name" value="Terpene_syn_C_2"/>
    <property type="match status" value="1"/>
</dbReference>
<dbReference type="InterPro" id="IPR034686">
    <property type="entry name" value="Terpene_cyclase-like_2"/>
</dbReference>
<evidence type="ECO:0000256" key="3">
    <source>
        <dbReference type="ARBA" id="ARBA00022842"/>
    </source>
</evidence>
<comment type="cofactor">
    <cofactor evidence="1 4">
        <name>Mg(2+)</name>
        <dbReference type="ChEBI" id="CHEBI:18420"/>
    </cofactor>
</comment>
<dbReference type="SUPFAM" id="SSF48576">
    <property type="entry name" value="Terpenoid synthases"/>
    <property type="match status" value="1"/>
</dbReference>
<accession>A0A6G1GWU6</accession>
<evidence type="ECO:0000256" key="1">
    <source>
        <dbReference type="ARBA" id="ARBA00001946"/>
    </source>
</evidence>
<evidence type="ECO:0000256" key="2">
    <source>
        <dbReference type="ARBA" id="ARBA00006333"/>
    </source>
</evidence>
<dbReference type="Proteomes" id="UP000800041">
    <property type="component" value="Unassembled WGS sequence"/>
</dbReference>
<reference evidence="5" key="1">
    <citation type="journal article" date="2020" name="Stud. Mycol.">
        <title>101 Dothideomycetes genomes: a test case for predicting lifestyles and emergence of pathogens.</title>
        <authorList>
            <person name="Haridas S."/>
            <person name="Albert R."/>
            <person name="Binder M."/>
            <person name="Bloem J."/>
            <person name="Labutti K."/>
            <person name="Salamov A."/>
            <person name="Andreopoulos B."/>
            <person name="Baker S."/>
            <person name="Barry K."/>
            <person name="Bills G."/>
            <person name="Bluhm B."/>
            <person name="Cannon C."/>
            <person name="Castanera R."/>
            <person name="Culley D."/>
            <person name="Daum C."/>
            <person name="Ezra D."/>
            <person name="Gonzalez J."/>
            <person name="Henrissat B."/>
            <person name="Kuo A."/>
            <person name="Liang C."/>
            <person name="Lipzen A."/>
            <person name="Lutzoni F."/>
            <person name="Magnuson J."/>
            <person name="Mondo S."/>
            <person name="Nolan M."/>
            <person name="Ohm R."/>
            <person name="Pangilinan J."/>
            <person name="Park H.-J."/>
            <person name="Ramirez L."/>
            <person name="Alfaro M."/>
            <person name="Sun H."/>
            <person name="Tritt A."/>
            <person name="Yoshinaga Y."/>
            <person name="Zwiers L.-H."/>
            <person name="Turgeon B."/>
            <person name="Goodwin S."/>
            <person name="Spatafora J."/>
            <person name="Crous P."/>
            <person name="Grigoriev I."/>
        </authorList>
    </citation>
    <scope>NUCLEOTIDE SEQUENCE</scope>
    <source>
        <strain evidence="5">CBS 113979</strain>
    </source>
</reference>
<keyword evidence="3 4" id="KW-0460">Magnesium</keyword>
<dbReference type="Gene3D" id="1.10.600.10">
    <property type="entry name" value="Farnesyl Diphosphate Synthase"/>
    <property type="match status" value="1"/>
</dbReference>
<dbReference type="PANTHER" id="PTHR35201">
    <property type="entry name" value="TERPENE SYNTHASE"/>
    <property type="match status" value="1"/>
</dbReference>
<dbReference type="EC" id="4.2.3.-" evidence="4"/>
<dbReference type="InterPro" id="IPR008949">
    <property type="entry name" value="Isoprenoid_synthase_dom_sf"/>
</dbReference>
<name>A0A6G1GWU6_9PEZI</name>
<comment type="similarity">
    <text evidence="2 4">Belongs to the terpene synthase family.</text>
</comment>
<dbReference type="GO" id="GO:0010333">
    <property type="term" value="F:terpene synthase activity"/>
    <property type="evidence" value="ECO:0007669"/>
    <property type="project" value="InterPro"/>
</dbReference>
<organism evidence="5 6">
    <name type="scientific">Aulographum hederae CBS 113979</name>
    <dbReference type="NCBI Taxonomy" id="1176131"/>
    <lineage>
        <taxon>Eukaryota</taxon>
        <taxon>Fungi</taxon>
        <taxon>Dikarya</taxon>
        <taxon>Ascomycota</taxon>
        <taxon>Pezizomycotina</taxon>
        <taxon>Dothideomycetes</taxon>
        <taxon>Pleosporomycetidae</taxon>
        <taxon>Aulographales</taxon>
        <taxon>Aulographaceae</taxon>
    </lineage>
</organism>
<dbReference type="OrthoDB" id="2861623at2759"/>
<dbReference type="EMBL" id="ML977162">
    <property type="protein sequence ID" value="KAF1985431.1"/>
    <property type="molecule type" value="Genomic_DNA"/>
</dbReference>
<keyword evidence="4" id="KW-0456">Lyase</keyword>
<dbReference type="PANTHER" id="PTHR35201:SF4">
    <property type="entry name" value="BETA-PINACENE SYNTHASE-RELATED"/>
    <property type="match status" value="1"/>
</dbReference>
<proteinExistence type="inferred from homology"/>